<dbReference type="Gene3D" id="2.30.30.790">
    <property type="match status" value="1"/>
</dbReference>
<gene>
    <name evidence="7" type="primary">mRpL19</name>
    <name evidence="7" type="ORF">GZH46_01640</name>
</gene>
<organism evidence="7 8">
    <name type="scientific">Fragariocoptes setiger</name>
    <dbReference type="NCBI Taxonomy" id="1670756"/>
    <lineage>
        <taxon>Eukaryota</taxon>
        <taxon>Metazoa</taxon>
        <taxon>Ecdysozoa</taxon>
        <taxon>Arthropoda</taxon>
        <taxon>Chelicerata</taxon>
        <taxon>Arachnida</taxon>
        <taxon>Acari</taxon>
        <taxon>Acariformes</taxon>
        <taxon>Trombidiformes</taxon>
        <taxon>Prostigmata</taxon>
        <taxon>Eupodina</taxon>
        <taxon>Eriophyoidea</taxon>
        <taxon>Phytoptidae</taxon>
        <taxon>Fragariocoptes</taxon>
    </lineage>
</organism>
<accession>A0ABQ7S8X6</accession>
<protein>
    <recommendedName>
        <fullName evidence="4">Large ribosomal subunit protein bL19m</fullName>
    </recommendedName>
    <alternativeName>
        <fullName evidence="5">39S ribosomal protein L19, mitochondrial</fullName>
    </alternativeName>
</protein>
<evidence type="ECO:0000256" key="1">
    <source>
        <dbReference type="ARBA" id="ARBA00005781"/>
    </source>
</evidence>
<evidence type="ECO:0000256" key="6">
    <source>
        <dbReference type="SAM" id="MobiDB-lite"/>
    </source>
</evidence>
<proteinExistence type="inferred from homology"/>
<name>A0ABQ7S8X6_9ACAR</name>
<evidence type="ECO:0000256" key="4">
    <source>
        <dbReference type="ARBA" id="ARBA00035288"/>
    </source>
</evidence>
<dbReference type="Proteomes" id="UP000825002">
    <property type="component" value="Unassembled WGS sequence"/>
</dbReference>
<reference evidence="7 8" key="1">
    <citation type="submission" date="2020-10" db="EMBL/GenBank/DDBJ databases">
        <authorList>
            <person name="Klimov P.B."/>
            <person name="Dyachkov S.M."/>
            <person name="Chetverikov P.E."/>
        </authorList>
    </citation>
    <scope>NUCLEOTIDE SEQUENCE [LARGE SCALE GENOMIC DNA]</scope>
    <source>
        <strain evidence="7">BMOC 18-1129-001#AD2665</strain>
        <tissue evidence="7">Entire mites</tissue>
    </source>
</reference>
<sequence>MNINRVWRLNGVRCNHLKRYSSTQPTEILDVSSSPDQKSNDGDSKPSQSDGPLRRRSFRESILPKDWQAMRFKYPEFLPDISDELRRRNKVKEKLERMDMLRRRTVIEIPEFYIGSIMAVTVSDPYANEKVNRFLGICIHREGQGLYANFTLRNHIDGFGVEVRYDMYNPTIRSVEVIKLEKRLDTHLLYLRDALPEYSTFPTDMRPVPLEEGSEVPVNKTRVIMKPLPWSHHWERYDFYGIEKMENIPKYLYEIYRSGKKNYHKYFKYDTMIHYREHVPEEDQYEIWKEMAEHEKNVGESRKAERYKKLMQEQLNKKYT</sequence>
<keyword evidence="8" id="KW-1185">Reference proteome</keyword>
<dbReference type="EMBL" id="JAIFTH010000318">
    <property type="protein sequence ID" value="KAG9509831.1"/>
    <property type="molecule type" value="Genomic_DNA"/>
</dbReference>
<dbReference type="InterPro" id="IPR038657">
    <property type="entry name" value="Ribosomal_bL19_sf"/>
</dbReference>
<dbReference type="InterPro" id="IPR001857">
    <property type="entry name" value="Ribosomal_bL19"/>
</dbReference>
<feature type="compositionally biased region" description="Polar residues" evidence="6">
    <location>
        <begin position="25"/>
        <end position="37"/>
    </location>
</feature>
<comment type="caution">
    <text evidence="7">The sequence shown here is derived from an EMBL/GenBank/DDBJ whole genome shotgun (WGS) entry which is preliminary data.</text>
</comment>
<keyword evidence="3" id="KW-0687">Ribonucleoprotein</keyword>
<feature type="region of interest" description="Disordered" evidence="6">
    <location>
        <begin position="25"/>
        <end position="55"/>
    </location>
</feature>
<dbReference type="PRINTS" id="PR00061">
    <property type="entry name" value="RIBOSOMALL19"/>
</dbReference>
<dbReference type="InterPro" id="IPR008991">
    <property type="entry name" value="Translation_prot_SH3-like_sf"/>
</dbReference>
<dbReference type="PANTHER" id="PTHR15680:SF9">
    <property type="entry name" value="LARGE RIBOSOMAL SUBUNIT PROTEIN BL19M"/>
    <property type="match status" value="1"/>
</dbReference>
<evidence type="ECO:0000313" key="8">
    <source>
        <dbReference type="Proteomes" id="UP000825002"/>
    </source>
</evidence>
<feature type="non-terminal residue" evidence="7">
    <location>
        <position position="1"/>
    </location>
</feature>
<evidence type="ECO:0000256" key="5">
    <source>
        <dbReference type="ARBA" id="ARBA00035359"/>
    </source>
</evidence>
<keyword evidence="2 7" id="KW-0689">Ribosomal protein</keyword>
<dbReference type="GO" id="GO:0005840">
    <property type="term" value="C:ribosome"/>
    <property type="evidence" value="ECO:0007669"/>
    <property type="project" value="UniProtKB-KW"/>
</dbReference>
<dbReference type="Pfam" id="PF01245">
    <property type="entry name" value="Ribosomal_L19"/>
    <property type="match status" value="1"/>
</dbReference>
<evidence type="ECO:0000313" key="7">
    <source>
        <dbReference type="EMBL" id="KAG9509831.1"/>
    </source>
</evidence>
<comment type="similarity">
    <text evidence="1">Belongs to the bacterial ribosomal protein bL19 family.</text>
</comment>
<dbReference type="PANTHER" id="PTHR15680">
    <property type="entry name" value="RIBOSOMAL PROTEIN L19"/>
    <property type="match status" value="1"/>
</dbReference>
<evidence type="ECO:0000256" key="3">
    <source>
        <dbReference type="ARBA" id="ARBA00023274"/>
    </source>
</evidence>
<evidence type="ECO:0000256" key="2">
    <source>
        <dbReference type="ARBA" id="ARBA00022980"/>
    </source>
</evidence>
<dbReference type="SUPFAM" id="SSF50104">
    <property type="entry name" value="Translation proteins SH3-like domain"/>
    <property type="match status" value="1"/>
</dbReference>